<dbReference type="OrthoDB" id="9813426at2"/>
<dbReference type="PANTHER" id="PTHR42709">
    <property type="entry name" value="ALKALINE PHOSPHATASE LIKE PROTEIN"/>
    <property type="match status" value="1"/>
</dbReference>
<feature type="transmembrane region" description="Helical" evidence="6">
    <location>
        <begin position="12"/>
        <end position="30"/>
    </location>
</feature>
<proteinExistence type="predicted"/>
<keyword evidence="4 6" id="KW-1133">Transmembrane helix</keyword>
<evidence type="ECO:0000256" key="2">
    <source>
        <dbReference type="ARBA" id="ARBA00022475"/>
    </source>
</evidence>
<feature type="transmembrane region" description="Helical" evidence="6">
    <location>
        <begin position="181"/>
        <end position="203"/>
    </location>
</feature>
<evidence type="ECO:0000256" key="1">
    <source>
        <dbReference type="ARBA" id="ARBA00004651"/>
    </source>
</evidence>
<evidence type="ECO:0000256" key="3">
    <source>
        <dbReference type="ARBA" id="ARBA00022692"/>
    </source>
</evidence>
<feature type="domain" description="VTT" evidence="7">
    <location>
        <begin position="37"/>
        <end position="166"/>
    </location>
</feature>
<dbReference type="Proteomes" id="UP000254808">
    <property type="component" value="Chromosome"/>
</dbReference>
<feature type="transmembrane region" description="Helical" evidence="6">
    <location>
        <begin position="55"/>
        <end position="82"/>
    </location>
</feature>
<dbReference type="EMBL" id="CP027806">
    <property type="protein sequence ID" value="AXJ00282.1"/>
    <property type="molecule type" value="Genomic_DNA"/>
</dbReference>
<organism evidence="8 9">
    <name type="scientific">Cyclonatronum proteinivorum</name>
    <dbReference type="NCBI Taxonomy" id="1457365"/>
    <lineage>
        <taxon>Bacteria</taxon>
        <taxon>Pseudomonadati</taxon>
        <taxon>Balneolota</taxon>
        <taxon>Balneolia</taxon>
        <taxon>Balneolales</taxon>
        <taxon>Cyclonatronaceae</taxon>
        <taxon>Cyclonatronum</taxon>
    </lineage>
</organism>
<dbReference type="KEGG" id="cprv:CYPRO_1007"/>
<keyword evidence="3 6" id="KW-0812">Transmembrane</keyword>
<evidence type="ECO:0000256" key="4">
    <source>
        <dbReference type="ARBA" id="ARBA00022989"/>
    </source>
</evidence>
<keyword evidence="5 6" id="KW-0472">Membrane</keyword>
<evidence type="ECO:0000259" key="7">
    <source>
        <dbReference type="Pfam" id="PF09335"/>
    </source>
</evidence>
<keyword evidence="9" id="KW-1185">Reference proteome</keyword>
<dbReference type="InterPro" id="IPR032816">
    <property type="entry name" value="VTT_dom"/>
</dbReference>
<comment type="subcellular location">
    <subcellularLocation>
        <location evidence="1">Cell membrane</location>
        <topology evidence="1">Multi-pass membrane protein</topology>
    </subcellularLocation>
</comment>
<name>A0A345UII0_9BACT</name>
<dbReference type="GO" id="GO:0005886">
    <property type="term" value="C:plasma membrane"/>
    <property type="evidence" value="ECO:0007669"/>
    <property type="project" value="UniProtKB-SubCell"/>
</dbReference>
<dbReference type="Pfam" id="PF09335">
    <property type="entry name" value="VTT_dom"/>
    <property type="match status" value="1"/>
</dbReference>
<evidence type="ECO:0000313" key="8">
    <source>
        <dbReference type="EMBL" id="AXJ00282.1"/>
    </source>
</evidence>
<dbReference type="AlphaFoldDB" id="A0A345UII0"/>
<protein>
    <submittedName>
        <fullName evidence="8">Membrane protein DedA, SNARE-associated domain</fullName>
    </submittedName>
</protein>
<gene>
    <name evidence="8" type="ORF">CYPRO_1007</name>
</gene>
<keyword evidence="2" id="KW-1003">Cell membrane</keyword>
<accession>A0A345UII0</accession>
<evidence type="ECO:0000256" key="5">
    <source>
        <dbReference type="ARBA" id="ARBA00023136"/>
    </source>
</evidence>
<dbReference type="InterPro" id="IPR051311">
    <property type="entry name" value="DedA_domain"/>
</dbReference>
<evidence type="ECO:0000313" key="9">
    <source>
        <dbReference type="Proteomes" id="UP000254808"/>
    </source>
</evidence>
<sequence>MEQHLLDIVEWIRLQPILGIYLILALIAYLENVVPPIPGDILVVFGGYLASEAIISFWLVVVLTSVGSVLGFMTMYYFGYLVGDEIRTQRTRFWFLKYFDGEYLDKAEQWMYRWGQGVVLANRFLAGARSIISIMAGVTRLNPRKTATYALAGAFAWNVILIGAGWLIGDNWPAIERYLNLYGGLILSLIAAYLVFLGVRYAFRKWRSRDAKNNVDNN</sequence>
<evidence type="ECO:0000256" key="6">
    <source>
        <dbReference type="SAM" id="Phobius"/>
    </source>
</evidence>
<feature type="transmembrane region" description="Helical" evidence="6">
    <location>
        <begin position="149"/>
        <end position="169"/>
    </location>
</feature>
<reference evidence="8 9" key="1">
    <citation type="submission" date="2018-03" db="EMBL/GenBank/DDBJ databases">
        <title>Phenotypic and genomic properties of Cyclonatronum proteinivorum gen. nov., sp. nov., a haloalkaliphilic bacteroidete from soda lakes possessing Na+-translocating rhodopsin.</title>
        <authorList>
            <person name="Toshchakov S.V."/>
            <person name="Korzhenkov A."/>
            <person name="Samarov N.I."/>
            <person name="Kublanov I.V."/>
            <person name="Muntyan M.S."/>
            <person name="Sorokin D.Y."/>
        </authorList>
    </citation>
    <scope>NUCLEOTIDE SEQUENCE [LARGE SCALE GENOMIC DNA]</scope>
    <source>
        <strain evidence="8 9">Omega</strain>
    </source>
</reference>
<dbReference type="PANTHER" id="PTHR42709:SF6">
    <property type="entry name" value="UNDECAPRENYL PHOSPHATE TRANSPORTER A"/>
    <property type="match status" value="1"/>
</dbReference>